<feature type="domain" description="UspA" evidence="4">
    <location>
        <begin position="1"/>
        <end position="135"/>
    </location>
</feature>
<feature type="domain" description="UspA" evidence="4">
    <location>
        <begin position="166"/>
        <end position="292"/>
    </location>
</feature>
<dbReference type="CDD" id="cd00293">
    <property type="entry name" value="USP-like"/>
    <property type="match status" value="1"/>
</dbReference>
<evidence type="ECO:0000256" key="1">
    <source>
        <dbReference type="ARBA" id="ARBA00004496"/>
    </source>
</evidence>
<evidence type="ECO:0000256" key="2">
    <source>
        <dbReference type="ARBA" id="ARBA00022490"/>
    </source>
</evidence>
<dbReference type="RefSeq" id="WP_015851317.1">
    <property type="nucleotide sequence ID" value="NC_012881.1"/>
</dbReference>
<dbReference type="EMBL" id="CP001649">
    <property type="protein sequence ID" value="ACS79499.1"/>
    <property type="molecule type" value="Genomic_DNA"/>
</dbReference>
<accession>C6BRQ9</accession>
<reference evidence="5 6" key="1">
    <citation type="submission" date="2009-06" db="EMBL/GenBank/DDBJ databases">
        <title>Complete sequence of Desulfovibrio salexigens DSM 2638.</title>
        <authorList>
            <consortium name="US DOE Joint Genome Institute"/>
            <person name="Lucas S."/>
            <person name="Copeland A."/>
            <person name="Lapidus A."/>
            <person name="Glavina del Rio T."/>
            <person name="Tice H."/>
            <person name="Bruce D."/>
            <person name="Goodwin L."/>
            <person name="Pitluck S."/>
            <person name="Munk A.C."/>
            <person name="Brettin T."/>
            <person name="Detter J.C."/>
            <person name="Han C."/>
            <person name="Tapia R."/>
            <person name="Larimer F."/>
            <person name="Land M."/>
            <person name="Hauser L."/>
            <person name="Kyrpides N."/>
            <person name="Anderson I."/>
            <person name="Wall J.D."/>
            <person name="Arkin A.P."/>
            <person name="Dehal P."/>
            <person name="Chivian D."/>
            <person name="Giles B."/>
            <person name="Hazen T.C."/>
        </authorList>
    </citation>
    <scope>NUCLEOTIDE SEQUENCE [LARGE SCALE GENOMIC DNA]</scope>
    <source>
        <strain evidence="6">ATCC 14822 / DSM 2638 / NCIMB 8403 / VKM B-1763</strain>
    </source>
</reference>
<dbReference type="STRING" id="526222.Desal_1437"/>
<comment type="subcellular location">
    <subcellularLocation>
        <location evidence="1">Cytoplasm</location>
    </subcellularLocation>
</comment>
<dbReference type="KEGG" id="dsa:Desal_1437"/>
<keyword evidence="2" id="KW-0963">Cytoplasm</keyword>
<dbReference type="HOGENOM" id="CLU_049301_1_1_7"/>
<dbReference type="Pfam" id="PF00582">
    <property type="entry name" value="Usp"/>
    <property type="match status" value="2"/>
</dbReference>
<dbReference type="Proteomes" id="UP000002601">
    <property type="component" value="Chromosome"/>
</dbReference>
<gene>
    <name evidence="5" type="ordered locus">Desal_1437</name>
</gene>
<dbReference type="SUPFAM" id="SSF52402">
    <property type="entry name" value="Adenine nucleotide alpha hydrolases-like"/>
    <property type="match status" value="2"/>
</dbReference>
<dbReference type="InterPro" id="IPR006016">
    <property type="entry name" value="UspA"/>
</dbReference>
<dbReference type="Gene3D" id="3.40.50.12370">
    <property type="match status" value="1"/>
</dbReference>
<name>C6BRQ9_MARSD</name>
<dbReference type="GO" id="GO:0005737">
    <property type="term" value="C:cytoplasm"/>
    <property type="evidence" value="ECO:0007669"/>
    <property type="project" value="UniProtKB-SubCell"/>
</dbReference>
<proteinExistence type="predicted"/>
<dbReference type="eggNOG" id="COG0589">
    <property type="taxonomic scope" value="Bacteria"/>
</dbReference>
<dbReference type="PANTHER" id="PTHR47892:SF1">
    <property type="entry name" value="UNIVERSAL STRESS PROTEIN E"/>
    <property type="match status" value="1"/>
</dbReference>
<sequence length="302" mass="33510">MTKQILLYLGTEIDTPLIKHVLDFADKSGAGITVLHVFENPKTSVLDYFNTQGKDLKKYILDGHNANLQSALEKENIEQSRIKFSVRWGKGFIECIKAVNENKYDLVICPQTTQEKAPDSTVMHLLRKCPCPVWIHHGHLWRGAVRILAAIGPFDNSPGNESLNSNILKHAAELSRVLGGKLHVMHCWKGYMEGVTANPYFSENEVEKYLDYEKNSSERAFENLIEATSFPNEPRKVIMHGDPGILIPEYALEKKMDIVVMGSVARSGIAGLLIGNTAEKVAGALTESLLAIKPAGFISPVK</sequence>
<evidence type="ECO:0000313" key="5">
    <source>
        <dbReference type="EMBL" id="ACS79499.1"/>
    </source>
</evidence>
<dbReference type="AlphaFoldDB" id="C6BRQ9"/>
<evidence type="ECO:0000259" key="4">
    <source>
        <dbReference type="Pfam" id="PF00582"/>
    </source>
</evidence>
<comment type="function">
    <text evidence="3">Required for resistance to DNA-damaging agents.</text>
</comment>
<evidence type="ECO:0000256" key="3">
    <source>
        <dbReference type="ARBA" id="ARBA00037131"/>
    </source>
</evidence>
<dbReference type="PANTHER" id="PTHR47892">
    <property type="entry name" value="UNIVERSAL STRESS PROTEIN E"/>
    <property type="match status" value="1"/>
</dbReference>
<protein>
    <submittedName>
        <fullName evidence="5">UspA domain protein</fullName>
    </submittedName>
</protein>
<keyword evidence="6" id="KW-1185">Reference proteome</keyword>
<evidence type="ECO:0000313" key="6">
    <source>
        <dbReference type="Proteomes" id="UP000002601"/>
    </source>
</evidence>
<organism evidence="5 6">
    <name type="scientific">Maridesulfovibrio salexigens (strain ATCC 14822 / DSM 2638 / NCIMB 8403 / VKM B-1763)</name>
    <name type="common">Desulfovibrio salexigens</name>
    <dbReference type="NCBI Taxonomy" id="526222"/>
    <lineage>
        <taxon>Bacteria</taxon>
        <taxon>Pseudomonadati</taxon>
        <taxon>Thermodesulfobacteriota</taxon>
        <taxon>Desulfovibrionia</taxon>
        <taxon>Desulfovibrionales</taxon>
        <taxon>Desulfovibrionaceae</taxon>
        <taxon>Maridesulfovibrio</taxon>
    </lineage>
</organism>